<keyword evidence="1" id="KW-0805">Transcription regulation</keyword>
<gene>
    <name evidence="6" type="ORF">H8S23_06010</name>
</gene>
<keyword evidence="7" id="KW-1185">Reference proteome</keyword>
<dbReference type="RefSeq" id="WP_186887427.1">
    <property type="nucleotide sequence ID" value="NZ_JACONZ010000002.1"/>
</dbReference>
<feature type="domain" description="HTH tetR-type" evidence="5">
    <location>
        <begin position="6"/>
        <end position="66"/>
    </location>
</feature>
<organism evidence="6 7">
    <name type="scientific">Anaerofilum hominis</name>
    <dbReference type="NCBI Taxonomy" id="2763016"/>
    <lineage>
        <taxon>Bacteria</taxon>
        <taxon>Bacillati</taxon>
        <taxon>Bacillota</taxon>
        <taxon>Clostridia</taxon>
        <taxon>Eubacteriales</taxon>
        <taxon>Oscillospiraceae</taxon>
        <taxon>Anaerofilum</taxon>
    </lineage>
</organism>
<keyword evidence="3" id="KW-0804">Transcription</keyword>
<evidence type="ECO:0000256" key="2">
    <source>
        <dbReference type="ARBA" id="ARBA00023125"/>
    </source>
</evidence>
<name>A0A923I8H0_9FIRM</name>
<evidence type="ECO:0000313" key="7">
    <source>
        <dbReference type="Proteomes" id="UP000659630"/>
    </source>
</evidence>
<dbReference type="SUPFAM" id="SSF48498">
    <property type="entry name" value="Tetracyclin repressor-like, C-terminal domain"/>
    <property type="match status" value="1"/>
</dbReference>
<feature type="DNA-binding region" description="H-T-H motif" evidence="4">
    <location>
        <begin position="29"/>
        <end position="48"/>
    </location>
</feature>
<dbReference type="AlphaFoldDB" id="A0A923I8H0"/>
<dbReference type="InterPro" id="IPR036271">
    <property type="entry name" value="Tet_transcr_reg_TetR-rel_C_sf"/>
</dbReference>
<dbReference type="PROSITE" id="PS50977">
    <property type="entry name" value="HTH_TETR_2"/>
    <property type="match status" value="1"/>
</dbReference>
<accession>A0A923I8H0</accession>
<dbReference type="Proteomes" id="UP000659630">
    <property type="component" value="Unassembled WGS sequence"/>
</dbReference>
<dbReference type="EMBL" id="JACONZ010000002">
    <property type="protein sequence ID" value="MBC5581054.1"/>
    <property type="molecule type" value="Genomic_DNA"/>
</dbReference>
<protein>
    <submittedName>
        <fullName evidence="6">WHG domain-containing protein</fullName>
    </submittedName>
</protein>
<evidence type="ECO:0000256" key="4">
    <source>
        <dbReference type="PROSITE-ProRule" id="PRU00335"/>
    </source>
</evidence>
<sequence length="189" mass="21278">MPPKVKVTKEEIVRAALDLVRQSGAAALNARAVANRLGCSTQPVFSNYATMEELRQDVLQAADGCYQKHIAEGMRDRATGCPPYKASGMAYISFARREKELFKLLFMRDRTGEKIEEDRRSVAPLLRLISANTGMSEDDAYFFHLEMWIYVHGIATMIATGYLNWDEEQIGRMMADAYEGIRSRRVGGS</sequence>
<dbReference type="InterPro" id="IPR025996">
    <property type="entry name" value="MT1864/Rv1816-like_C"/>
</dbReference>
<dbReference type="GO" id="GO:0003677">
    <property type="term" value="F:DNA binding"/>
    <property type="evidence" value="ECO:0007669"/>
    <property type="project" value="UniProtKB-UniRule"/>
</dbReference>
<dbReference type="InterPro" id="IPR009057">
    <property type="entry name" value="Homeodomain-like_sf"/>
</dbReference>
<evidence type="ECO:0000259" key="5">
    <source>
        <dbReference type="PROSITE" id="PS50977"/>
    </source>
</evidence>
<dbReference type="Pfam" id="PF13305">
    <property type="entry name" value="TetR_C_33"/>
    <property type="match status" value="1"/>
</dbReference>
<dbReference type="Gene3D" id="1.10.357.10">
    <property type="entry name" value="Tetracycline Repressor, domain 2"/>
    <property type="match status" value="1"/>
</dbReference>
<keyword evidence="2 4" id="KW-0238">DNA-binding</keyword>
<evidence type="ECO:0000256" key="3">
    <source>
        <dbReference type="ARBA" id="ARBA00023163"/>
    </source>
</evidence>
<evidence type="ECO:0000256" key="1">
    <source>
        <dbReference type="ARBA" id="ARBA00023015"/>
    </source>
</evidence>
<reference evidence="6" key="1">
    <citation type="submission" date="2020-08" db="EMBL/GenBank/DDBJ databases">
        <title>Genome public.</title>
        <authorList>
            <person name="Liu C."/>
            <person name="Sun Q."/>
        </authorList>
    </citation>
    <scope>NUCLEOTIDE SEQUENCE</scope>
    <source>
        <strain evidence="6">BX8</strain>
    </source>
</reference>
<comment type="caution">
    <text evidence="6">The sequence shown here is derived from an EMBL/GenBank/DDBJ whole genome shotgun (WGS) entry which is preliminary data.</text>
</comment>
<evidence type="ECO:0000313" key="6">
    <source>
        <dbReference type="EMBL" id="MBC5581054.1"/>
    </source>
</evidence>
<proteinExistence type="predicted"/>
<dbReference type="InterPro" id="IPR001647">
    <property type="entry name" value="HTH_TetR"/>
</dbReference>
<dbReference type="SUPFAM" id="SSF46689">
    <property type="entry name" value="Homeodomain-like"/>
    <property type="match status" value="1"/>
</dbReference>